<dbReference type="Gene3D" id="3.40.50.410">
    <property type="entry name" value="von Willebrand factor, type A domain"/>
    <property type="match status" value="1"/>
</dbReference>
<keyword evidence="10" id="KW-0333">Golgi apparatus</keyword>
<evidence type="ECO:0000259" key="14">
    <source>
        <dbReference type="Pfam" id="PF04810"/>
    </source>
</evidence>
<dbReference type="SUPFAM" id="SSF53300">
    <property type="entry name" value="vWA-like"/>
    <property type="match status" value="1"/>
</dbReference>
<protein>
    <submittedName>
        <fullName evidence="18">Sec 24 protein transport protein, putative</fullName>
    </submittedName>
</protein>
<sequence length="838" mass="91604">MSDHRGPYQPPYPGTTGISDPFGGSGPKYPVHGEDVKSSPFGTSVPPASTPPPAAPEQAQPSPVIAPPPMPPTNVKPKEDVEEEKVLKGSLPGQVFHESFKFTPPPSTSAASSFTETKTGAEIMENLKSMNTPSHFIRSSVNVLPSSATLMQKTHVPLGIVIRPMAPLSEDDPEIPLANSGSEAITRCTRCRTYINPFVTFDRARRYWTCNICGVPNEAPMRYTNLSGDDENLPPELKTGLVEHLASADYMVRPPQAPTIMFVIDVSSSAVNSGMVEVVCQTISDLIKQRALPGDSRTMVGIMTYDTSVHFYELSGSNGNPNILVVSDLEDLFLPLPGGILVNVADAEAELLNLLSLLPSTWKNTTVSGSCLGSATRAAHFAMKHVGGKICLFTGSPSYFGDFSLNANALSQSKSGTPNIQPVEKCKEYAIMVSMAQVSIEMFVCTPQSVNLSALYHLSDLTAGNIHHMPFKTHVGNSKLAEELRRVITRETGWESVMRVRVSKGWKITNWFGHCHIRGSDLMVLPNCHADQTFTLTFEHEDNVVISKVAYFQCALLHTTSRGERRIRVSTYAIPVSDNASEVLLSVDPEAAVLTAAQLALSTAMNGKLSDARTQLQTLCGRISNAMSTLTSMQDVTSKIVMYVFGLLKSQCFSEANVPADVRMYHSMRLKTLPIKELAVYCYPRMICVTDVASESGERGGSWLPPSLNLTHSRLTQESAYLLENGECMILWIGKGVSTQWLQSVFDVPSLESLNCDLAEAFMSSCKNPAAVRLATIVRELRSQRSPYMSLSVTRQGDESETKFFSCLVEDKTPGMMLTLNEFINSITLRVPFRFQLS</sequence>
<dbReference type="InterPro" id="IPR029006">
    <property type="entry name" value="ADF-H/Gelsolin-like_dom_sf"/>
</dbReference>
<keyword evidence="11" id="KW-0472">Membrane</keyword>
<dbReference type="EMBL" id="LK391710">
    <property type="protein sequence ID" value="CDR97836.1"/>
    <property type="molecule type" value="Genomic_DNA"/>
</dbReference>
<dbReference type="InterPro" id="IPR036465">
    <property type="entry name" value="vWFA_dom_sf"/>
</dbReference>
<evidence type="ECO:0000256" key="10">
    <source>
        <dbReference type="ARBA" id="ARBA00023034"/>
    </source>
</evidence>
<evidence type="ECO:0000259" key="15">
    <source>
        <dbReference type="Pfam" id="PF04811"/>
    </source>
</evidence>
<dbReference type="Pfam" id="PF08033">
    <property type="entry name" value="Sec23_BS"/>
    <property type="match status" value="1"/>
</dbReference>
<evidence type="ECO:0000313" key="19">
    <source>
        <dbReference type="Proteomes" id="UP000033188"/>
    </source>
</evidence>
<evidence type="ECO:0000259" key="17">
    <source>
        <dbReference type="Pfam" id="PF08033"/>
    </source>
</evidence>
<dbReference type="GO" id="GO:0000139">
    <property type="term" value="C:Golgi membrane"/>
    <property type="evidence" value="ECO:0007669"/>
    <property type="project" value="UniProtKB-SubCell"/>
</dbReference>
<proteinExistence type="inferred from homology"/>
<evidence type="ECO:0000256" key="11">
    <source>
        <dbReference type="ARBA" id="ARBA00023136"/>
    </source>
</evidence>
<evidence type="ECO:0000313" key="18">
    <source>
        <dbReference type="EMBL" id="CDR97836.1"/>
    </source>
</evidence>
<keyword evidence="8" id="KW-0931">ER-Golgi transport</keyword>
<dbReference type="SUPFAM" id="SSF82754">
    <property type="entry name" value="C-terminal, gelsolin-like domain of Sec23/24"/>
    <property type="match status" value="1"/>
</dbReference>
<dbReference type="VEuPathDB" id="PiroplasmaDB:BBBOND_0403240"/>
<keyword evidence="7" id="KW-0256">Endoplasmic reticulum</keyword>
<feature type="domain" description="Sec23/Sec24 helical" evidence="16">
    <location>
        <begin position="588"/>
        <end position="679"/>
    </location>
</feature>
<dbReference type="PANTHER" id="PTHR13803">
    <property type="entry name" value="SEC24-RELATED PROTEIN"/>
    <property type="match status" value="1"/>
</dbReference>
<dbReference type="SUPFAM" id="SSF82919">
    <property type="entry name" value="Zn-finger domain of Sec23/24"/>
    <property type="match status" value="1"/>
</dbReference>
<dbReference type="OrthoDB" id="49016at2759"/>
<dbReference type="Pfam" id="PF04811">
    <property type="entry name" value="Sec23_trunk"/>
    <property type="match status" value="1"/>
</dbReference>
<evidence type="ECO:0000256" key="2">
    <source>
        <dbReference type="ARBA" id="ARBA00004496"/>
    </source>
</evidence>
<dbReference type="InterPro" id="IPR006900">
    <property type="entry name" value="Sec23/24_helical_dom"/>
</dbReference>
<dbReference type="Pfam" id="PF04815">
    <property type="entry name" value="Sec23_helical"/>
    <property type="match status" value="1"/>
</dbReference>
<feature type="compositionally biased region" description="Basic and acidic residues" evidence="12">
    <location>
        <begin position="76"/>
        <end position="87"/>
    </location>
</feature>
<dbReference type="GO" id="GO:0070971">
    <property type="term" value="C:endoplasmic reticulum exit site"/>
    <property type="evidence" value="ECO:0007669"/>
    <property type="project" value="TreeGrafter"/>
</dbReference>
<feature type="domain" description="Zinc finger Sec23/Sec24-type" evidence="14">
    <location>
        <begin position="185"/>
        <end position="223"/>
    </location>
</feature>
<dbReference type="GO" id="GO:0000149">
    <property type="term" value="F:SNARE binding"/>
    <property type="evidence" value="ECO:0007669"/>
    <property type="project" value="TreeGrafter"/>
</dbReference>
<dbReference type="PANTHER" id="PTHR13803:SF39">
    <property type="entry name" value="SECRETORY 24AB, ISOFORM A"/>
    <property type="match status" value="1"/>
</dbReference>
<dbReference type="KEGG" id="bbig:BBBOND_0403240"/>
<keyword evidence="5" id="KW-0813">Transport</keyword>
<dbReference type="InterPro" id="IPR006895">
    <property type="entry name" value="Znf_Sec23_Sec24"/>
</dbReference>
<dbReference type="InterPro" id="IPR050550">
    <property type="entry name" value="SEC23_SEC24_subfamily"/>
</dbReference>
<keyword evidence="6" id="KW-0963">Cytoplasm</keyword>
<name>A0A061DAZ6_BABBI</name>
<dbReference type="STRING" id="5866.A0A061DAZ6"/>
<dbReference type="Gene3D" id="2.30.30.380">
    <property type="entry name" value="Zn-finger domain of Sec23/24"/>
    <property type="match status" value="1"/>
</dbReference>
<feature type="domain" description="Gelsolin-like" evidence="13">
    <location>
        <begin position="704"/>
        <end position="755"/>
    </location>
</feature>
<dbReference type="GO" id="GO:0090110">
    <property type="term" value="P:COPII-coated vesicle cargo loading"/>
    <property type="evidence" value="ECO:0007669"/>
    <property type="project" value="TreeGrafter"/>
</dbReference>
<feature type="domain" description="Sec23/Sec24 trunk" evidence="15">
    <location>
        <begin position="255"/>
        <end position="488"/>
    </location>
</feature>
<gene>
    <name evidence="18" type="ORF">BBBOND_0403240</name>
</gene>
<feature type="region of interest" description="Disordered" evidence="12">
    <location>
        <begin position="1"/>
        <end position="88"/>
    </location>
</feature>
<keyword evidence="19" id="KW-1185">Reference proteome</keyword>
<keyword evidence="9" id="KW-0653">Protein transport</keyword>
<evidence type="ECO:0000256" key="8">
    <source>
        <dbReference type="ARBA" id="ARBA00022892"/>
    </source>
</evidence>
<dbReference type="GO" id="GO:0005789">
    <property type="term" value="C:endoplasmic reticulum membrane"/>
    <property type="evidence" value="ECO:0007669"/>
    <property type="project" value="UniProtKB-SubCell"/>
</dbReference>
<evidence type="ECO:0000256" key="9">
    <source>
        <dbReference type="ARBA" id="ARBA00022927"/>
    </source>
</evidence>
<comment type="subcellular location">
    <subcellularLocation>
        <location evidence="2">Cytoplasm</location>
    </subcellularLocation>
    <subcellularLocation>
        <location evidence="3">Endoplasmic reticulum membrane</location>
    </subcellularLocation>
    <subcellularLocation>
        <location evidence="1">Golgi apparatus membrane</location>
    </subcellularLocation>
</comment>
<dbReference type="InterPro" id="IPR036180">
    <property type="entry name" value="Gelsolin-like_dom_sf"/>
</dbReference>
<evidence type="ECO:0000256" key="1">
    <source>
        <dbReference type="ARBA" id="ARBA00004394"/>
    </source>
</evidence>
<dbReference type="AlphaFoldDB" id="A0A061DAZ6"/>
<dbReference type="GO" id="GO:0008270">
    <property type="term" value="F:zinc ion binding"/>
    <property type="evidence" value="ECO:0007669"/>
    <property type="project" value="InterPro"/>
</dbReference>
<accession>A0A061DAZ6</accession>
<reference evidence="19" key="1">
    <citation type="journal article" date="2014" name="Nucleic Acids Res.">
        <title>The evolutionary dynamics of variant antigen genes in Babesia reveal a history of genomic innovation underlying host-parasite interaction.</title>
        <authorList>
            <person name="Jackson A.P."/>
            <person name="Otto T.D."/>
            <person name="Darby A."/>
            <person name="Ramaprasad A."/>
            <person name="Xia D."/>
            <person name="Echaide I.E."/>
            <person name="Farber M."/>
            <person name="Gahlot S."/>
            <person name="Gamble J."/>
            <person name="Gupta D."/>
            <person name="Gupta Y."/>
            <person name="Jackson L."/>
            <person name="Malandrin L."/>
            <person name="Malas T.B."/>
            <person name="Moussa E."/>
            <person name="Nair M."/>
            <person name="Reid A.J."/>
            <person name="Sanders M."/>
            <person name="Sharma J."/>
            <person name="Tracey A."/>
            <person name="Quail M.A."/>
            <person name="Weir W."/>
            <person name="Wastling J.M."/>
            <person name="Hall N."/>
            <person name="Willadsen P."/>
            <person name="Lingelbach K."/>
            <person name="Shiels B."/>
            <person name="Tait A."/>
            <person name="Berriman M."/>
            <person name="Allred D.R."/>
            <person name="Pain A."/>
        </authorList>
    </citation>
    <scope>NUCLEOTIDE SEQUENCE [LARGE SCALE GENOMIC DNA]</scope>
    <source>
        <strain evidence="19">Bond</strain>
    </source>
</reference>
<dbReference type="OMA" id="AVECSKQ"/>
<organism evidence="18 19">
    <name type="scientific">Babesia bigemina</name>
    <dbReference type="NCBI Taxonomy" id="5866"/>
    <lineage>
        <taxon>Eukaryota</taxon>
        <taxon>Sar</taxon>
        <taxon>Alveolata</taxon>
        <taxon>Apicomplexa</taxon>
        <taxon>Aconoidasida</taxon>
        <taxon>Piroplasmida</taxon>
        <taxon>Babesiidae</taxon>
        <taxon>Babesia</taxon>
    </lineage>
</organism>
<dbReference type="GO" id="GO:0030127">
    <property type="term" value="C:COPII vesicle coat"/>
    <property type="evidence" value="ECO:0007669"/>
    <property type="project" value="InterPro"/>
</dbReference>
<evidence type="ECO:0000256" key="4">
    <source>
        <dbReference type="ARBA" id="ARBA00008334"/>
    </source>
</evidence>
<dbReference type="InterPro" id="IPR006896">
    <property type="entry name" value="Sec23/24_trunk_dom"/>
</dbReference>
<dbReference type="Gene3D" id="1.20.120.730">
    <property type="entry name" value="Sec23/Sec24 helical domain"/>
    <property type="match status" value="1"/>
</dbReference>
<dbReference type="InterPro" id="IPR007123">
    <property type="entry name" value="Gelsolin-like_dom"/>
</dbReference>
<feature type="compositionally biased region" description="Pro residues" evidence="12">
    <location>
        <begin position="64"/>
        <end position="74"/>
    </location>
</feature>
<dbReference type="Gene3D" id="3.40.20.10">
    <property type="entry name" value="Severin"/>
    <property type="match status" value="1"/>
</dbReference>
<dbReference type="InterPro" id="IPR012990">
    <property type="entry name" value="Beta-sandwich_Sec23_24"/>
</dbReference>
<evidence type="ECO:0000256" key="7">
    <source>
        <dbReference type="ARBA" id="ARBA00022824"/>
    </source>
</evidence>
<feature type="domain" description="Sec23/Sec24 beta-sandwich" evidence="17">
    <location>
        <begin position="493"/>
        <end position="577"/>
    </location>
</feature>
<dbReference type="SUPFAM" id="SSF81995">
    <property type="entry name" value="beta-sandwich domain of Sec23/24"/>
    <property type="match status" value="1"/>
</dbReference>
<evidence type="ECO:0000256" key="12">
    <source>
        <dbReference type="SAM" id="MobiDB-lite"/>
    </source>
</evidence>
<dbReference type="SUPFAM" id="SSF81811">
    <property type="entry name" value="Helical domain of Sec23/24"/>
    <property type="match status" value="1"/>
</dbReference>
<dbReference type="Proteomes" id="UP000033188">
    <property type="component" value="Chromosome 4"/>
</dbReference>
<dbReference type="RefSeq" id="XP_012770022.1">
    <property type="nucleotide sequence ID" value="XM_012914568.1"/>
</dbReference>
<dbReference type="GeneID" id="24566377"/>
<comment type="similarity">
    <text evidence="4">Belongs to the SEC23/SEC24 family. SEC24 subfamily.</text>
</comment>
<evidence type="ECO:0000259" key="16">
    <source>
        <dbReference type="Pfam" id="PF04815"/>
    </source>
</evidence>
<evidence type="ECO:0000256" key="3">
    <source>
        <dbReference type="ARBA" id="ARBA00004586"/>
    </source>
</evidence>
<evidence type="ECO:0000259" key="13">
    <source>
        <dbReference type="Pfam" id="PF00626"/>
    </source>
</evidence>
<dbReference type="Gene3D" id="2.60.40.1670">
    <property type="entry name" value="beta-sandwich domain of Sec23/24"/>
    <property type="match status" value="1"/>
</dbReference>
<dbReference type="Pfam" id="PF04810">
    <property type="entry name" value="zf-Sec23_Sec24"/>
    <property type="match status" value="1"/>
</dbReference>
<dbReference type="InterPro" id="IPR036175">
    <property type="entry name" value="Sec23/24_helical_dom_sf"/>
</dbReference>
<evidence type="ECO:0000256" key="6">
    <source>
        <dbReference type="ARBA" id="ARBA00022490"/>
    </source>
</evidence>
<evidence type="ECO:0000256" key="5">
    <source>
        <dbReference type="ARBA" id="ARBA00022448"/>
    </source>
</evidence>
<dbReference type="Pfam" id="PF00626">
    <property type="entry name" value="Gelsolin"/>
    <property type="match status" value="1"/>
</dbReference>
<dbReference type="GO" id="GO:0006886">
    <property type="term" value="P:intracellular protein transport"/>
    <property type="evidence" value="ECO:0007669"/>
    <property type="project" value="InterPro"/>
</dbReference>
<dbReference type="InterPro" id="IPR036174">
    <property type="entry name" value="Znf_Sec23_Sec24_sf"/>
</dbReference>